<proteinExistence type="predicted"/>
<comment type="caution">
    <text evidence="1">The sequence shown here is derived from an EMBL/GenBank/DDBJ whole genome shotgun (WGS) entry which is preliminary data.</text>
</comment>
<accession>A0AAV4MP48</accession>
<dbReference type="Proteomes" id="UP001054945">
    <property type="component" value="Unassembled WGS sequence"/>
</dbReference>
<dbReference type="AlphaFoldDB" id="A0AAV4MP48"/>
<reference evidence="1 2" key="1">
    <citation type="submission" date="2021-06" db="EMBL/GenBank/DDBJ databases">
        <title>Caerostris extrusa draft genome.</title>
        <authorList>
            <person name="Kono N."/>
            <person name="Arakawa K."/>
        </authorList>
    </citation>
    <scope>NUCLEOTIDE SEQUENCE [LARGE SCALE GENOMIC DNA]</scope>
</reference>
<evidence type="ECO:0000313" key="1">
    <source>
        <dbReference type="EMBL" id="GIX74155.1"/>
    </source>
</evidence>
<protein>
    <submittedName>
        <fullName evidence="1">Uncharacterized protein</fullName>
    </submittedName>
</protein>
<organism evidence="1 2">
    <name type="scientific">Caerostris extrusa</name>
    <name type="common">Bark spider</name>
    <name type="synonym">Caerostris bankana</name>
    <dbReference type="NCBI Taxonomy" id="172846"/>
    <lineage>
        <taxon>Eukaryota</taxon>
        <taxon>Metazoa</taxon>
        <taxon>Ecdysozoa</taxon>
        <taxon>Arthropoda</taxon>
        <taxon>Chelicerata</taxon>
        <taxon>Arachnida</taxon>
        <taxon>Araneae</taxon>
        <taxon>Araneomorphae</taxon>
        <taxon>Entelegynae</taxon>
        <taxon>Araneoidea</taxon>
        <taxon>Araneidae</taxon>
        <taxon>Caerostris</taxon>
    </lineage>
</organism>
<sequence length="66" mass="7594">MCKAITYTWSRYKHFGSKQRDSFIKEITEVLLKIYVDTPQSPLACLFDIAECAEMLLNYGANLSNI</sequence>
<dbReference type="EMBL" id="BPLR01020036">
    <property type="protein sequence ID" value="GIX74155.1"/>
    <property type="molecule type" value="Genomic_DNA"/>
</dbReference>
<name>A0AAV4MP48_CAEEX</name>
<keyword evidence="2" id="KW-1185">Reference proteome</keyword>
<evidence type="ECO:0000313" key="2">
    <source>
        <dbReference type="Proteomes" id="UP001054945"/>
    </source>
</evidence>
<gene>
    <name evidence="1" type="ORF">CEXT_330871</name>
</gene>